<gene>
    <name evidence="3" type="ORF">CALCODRAFT_502131</name>
</gene>
<dbReference type="InterPro" id="IPR023210">
    <property type="entry name" value="NADP_OxRdtase_dom"/>
</dbReference>
<dbReference type="AlphaFoldDB" id="A0A165DDI2"/>
<protein>
    <submittedName>
        <fullName evidence="3">Aldo/keto reductase</fullName>
    </submittedName>
</protein>
<sequence length="321" mass="35951">MAPRVPLIFGTMTMGEPGENAVRTPKLDDCQAILDTFYKHGGRELDTARVYAGGTTEKYLAQLNLRDSTIDTKCAPRWHPDGHKPNAVRESLLTSLKTLKVDKVRVFYLHAPDHNFPYEQTVEEVNKLYNEGHFEIFGLSNYAAWEVAEIWNICNERGWVKPRIYQGMYNAIARALEPELAPCLRKYNIRLVIYNPLAGGLLAGKILNLNEDLPAGRFKGESASAVMYRQRYLKDAYINACKTIKAAADKHGFTMTEVALRWCQHHSVLIPTDGVIFGGTSVAQVEANCVDSEKGPLPADVIQALDEAWISIGHNSPTYLR</sequence>
<dbReference type="GO" id="GO:0016491">
    <property type="term" value="F:oxidoreductase activity"/>
    <property type="evidence" value="ECO:0007669"/>
    <property type="project" value="UniProtKB-KW"/>
</dbReference>
<evidence type="ECO:0000256" key="1">
    <source>
        <dbReference type="ARBA" id="ARBA00023002"/>
    </source>
</evidence>
<dbReference type="InParanoid" id="A0A165DDI2"/>
<dbReference type="InterPro" id="IPR036812">
    <property type="entry name" value="NAD(P)_OxRdtase_dom_sf"/>
</dbReference>
<evidence type="ECO:0000313" key="4">
    <source>
        <dbReference type="Proteomes" id="UP000076842"/>
    </source>
</evidence>
<reference evidence="3 4" key="1">
    <citation type="journal article" date="2016" name="Mol. Biol. Evol.">
        <title>Comparative Genomics of Early-Diverging Mushroom-Forming Fungi Provides Insights into the Origins of Lignocellulose Decay Capabilities.</title>
        <authorList>
            <person name="Nagy L.G."/>
            <person name="Riley R."/>
            <person name="Tritt A."/>
            <person name="Adam C."/>
            <person name="Daum C."/>
            <person name="Floudas D."/>
            <person name="Sun H."/>
            <person name="Yadav J.S."/>
            <person name="Pangilinan J."/>
            <person name="Larsson K.H."/>
            <person name="Matsuura K."/>
            <person name="Barry K."/>
            <person name="Labutti K."/>
            <person name="Kuo R."/>
            <person name="Ohm R.A."/>
            <person name="Bhattacharya S.S."/>
            <person name="Shirouzu T."/>
            <person name="Yoshinaga Y."/>
            <person name="Martin F.M."/>
            <person name="Grigoriev I.V."/>
            <person name="Hibbett D.S."/>
        </authorList>
    </citation>
    <scope>NUCLEOTIDE SEQUENCE [LARGE SCALE GENOMIC DNA]</scope>
    <source>
        <strain evidence="3 4">HHB12733</strain>
    </source>
</reference>
<dbReference type="InterPro" id="IPR050523">
    <property type="entry name" value="AKR_Detox_Biosynth"/>
</dbReference>
<dbReference type="Pfam" id="PF00248">
    <property type="entry name" value="Aldo_ket_red"/>
    <property type="match status" value="1"/>
</dbReference>
<evidence type="ECO:0000259" key="2">
    <source>
        <dbReference type="Pfam" id="PF00248"/>
    </source>
</evidence>
<dbReference type="CDD" id="cd19075">
    <property type="entry name" value="AKR_AKR7A1-5"/>
    <property type="match status" value="1"/>
</dbReference>
<dbReference type="Proteomes" id="UP000076842">
    <property type="component" value="Unassembled WGS sequence"/>
</dbReference>
<organism evidence="3 4">
    <name type="scientific">Calocera cornea HHB12733</name>
    <dbReference type="NCBI Taxonomy" id="1353952"/>
    <lineage>
        <taxon>Eukaryota</taxon>
        <taxon>Fungi</taxon>
        <taxon>Dikarya</taxon>
        <taxon>Basidiomycota</taxon>
        <taxon>Agaricomycotina</taxon>
        <taxon>Dacrymycetes</taxon>
        <taxon>Dacrymycetales</taxon>
        <taxon>Dacrymycetaceae</taxon>
        <taxon>Calocera</taxon>
    </lineage>
</organism>
<accession>A0A165DDI2</accession>
<dbReference type="Gene3D" id="3.20.20.100">
    <property type="entry name" value="NADP-dependent oxidoreductase domain"/>
    <property type="match status" value="1"/>
</dbReference>
<proteinExistence type="predicted"/>
<keyword evidence="4" id="KW-1185">Reference proteome</keyword>
<dbReference type="EMBL" id="KV424062">
    <property type="protein sequence ID" value="KZT52575.1"/>
    <property type="molecule type" value="Genomic_DNA"/>
</dbReference>
<dbReference type="STRING" id="1353952.A0A165DDI2"/>
<dbReference type="PANTHER" id="PTHR43364:SF4">
    <property type="entry name" value="NAD(P)-LINKED OXIDOREDUCTASE SUPERFAMILY PROTEIN"/>
    <property type="match status" value="1"/>
</dbReference>
<name>A0A165DDI2_9BASI</name>
<keyword evidence="1" id="KW-0560">Oxidoreductase</keyword>
<evidence type="ECO:0000313" key="3">
    <source>
        <dbReference type="EMBL" id="KZT52575.1"/>
    </source>
</evidence>
<dbReference type="PANTHER" id="PTHR43364">
    <property type="entry name" value="NADH-SPECIFIC METHYLGLYOXAL REDUCTASE-RELATED"/>
    <property type="match status" value="1"/>
</dbReference>
<dbReference type="OrthoDB" id="2310150at2759"/>
<feature type="domain" description="NADP-dependent oxidoreductase" evidence="2">
    <location>
        <begin position="6"/>
        <end position="309"/>
    </location>
</feature>
<dbReference type="SUPFAM" id="SSF51430">
    <property type="entry name" value="NAD(P)-linked oxidoreductase"/>
    <property type="match status" value="1"/>
</dbReference>